<dbReference type="Proteomes" id="UP000265768">
    <property type="component" value="Unassembled WGS sequence"/>
</dbReference>
<accession>A0A3A4B8D8</accession>
<dbReference type="AlphaFoldDB" id="A0A3A4B8D8"/>
<protein>
    <submittedName>
        <fullName evidence="4">TetR/AcrR family transcriptional regulator</fullName>
    </submittedName>
</protein>
<organism evidence="4 5">
    <name type="scientific">Bailinhaonella thermotolerans</name>
    <dbReference type="NCBI Taxonomy" id="1070861"/>
    <lineage>
        <taxon>Bacteria</taxon>
        <taxon>Bacillati</taxon>
        <taxon>Actinomycetota</taxon>
        <taxon>Actinomycetes</taxon>
        <taxon>Streptosporangiales</taxon>
        <taxon>Streptosporangiaceae</taxon>
        <taxon>Bailinhaonella</taxon>
    </lineage>
</organism>
<dbReference type="Gene3D" id="1.10.357.10">
    <property type="entry name" value="Tetracycline Repressor, domain 2"/>
    <property type="match status" value="1"/>
</dbReference>
<comment type="caution">
    <text evidence="4">The sequence shown here is derived from an EMBL/GenBank/DDBJ whole genome shotgun (WGS) entry which is preliminary data.</text>
</comment>
<reference evidence="4 5" key="1">
    <citation type="submission" date="2018-09" db="EMBL/GenBank/DDBJ databases">
        <title>YIM 75507 draft genome.</title>
        <authorList>
            <person name="Tang S."/>
            <person name="Feng Y."/>
        </authorList>
    </citation>
    <scope>NUCLEOTIDE SEQUENCE [LARGE SCALE GENOMIC DNA]</scope>
    <source>
        <strain evidence="4 5">YIM 75507</strain>
    </source>
</reference>
<keyword evidence="1 2" id="KW-0238">DNA-binding</keyword>
<dbReference type="InterPro" id="IPR036271">
    <property type="entry name" value="Tet_transcr_reg_TetR-rel_C_sf"/>
</dbReference>
<keyword evidence="5" id="KW-1185">Reference proteome</keyword>
<dbReference type="InterPro" id="IPR009057">
    <property type="entry name" value="Homeodomain-like_sf"/>
</dbReference>
<dbReference type="InterPro" id="IPR050109">
    <property type="entry name" value="HTH-type_TetR-like_transc_reg"/>
</dbReference>
<sequence>MRGTPGIERSVYAELLDRPVDLLSTPWQNRTVTTTRPGPRERLLDAARELTYAEGVHVGVDAILKRADVARRSLYQHFGGKDGLITEVLRGSGVLERYRRAMDDAGDDPRVRVLAVFDELDRITAAPGFRGCRHTSAELAIADPAHPVHAEARAFKDDLHALFAAELDRLGHPDPRFGADQILVLVDGVFAHAVTRPDARPARAARALAETVLSAAP</sequence>
<dbReference type="GO" id="GO:0003700">
    <property type="term" value="F:DNA-binding transcription factor activity"/>
    <property type="evidence" value="ECO:0007669"/>
    <property type="project" value="TreeGrafter"/>
</dbReference>
<name>A0A3A4B8D8_9ACTN</name>
<evidence type="ECO:0000256" key="1">
    <source>
        <dbReference type="ARBA" id="ARBA00023125"/>
    </source>
</evidence>
<dbReference type="Pfam" id="PF00440">
    <property type="entry name" value="TetR_N"/>
    <property type="match status" value="1"/>
</dbReference>
<dbReference type="PANTHER" id="PTHR30055">
    <property type="entry name" value="HTH-TYPE TRANSCRIPTIONAL REGULATOR RUTR"/>
    <property type="match status" value="1"/>
</dbReference>
<proteinExistence type="predicted"/>
<evidence type="ECO:0000256" key="2">
    <source>
        <dbReference type="PROSITE-ProRule" id="PRU00335"/>
    </source>
</evidence>
<evidence type="ECO:0000313" key="4">
    <source>
        <dbReference type="EMBL" id="RJL30388.1"/>
    </source>
</evidence>
<evidence type="ECO:0000313" key="5">
    <source>
        <dbReference type="Proteomes" id="UP000265768"/>
    </source>
</evidence>
<feature type="DNA-binding region" description="H-T-H motif" evidence="2">
    <location>
        <begin position="59"/>
        <end position="78"/>
    </location>
</feature>
<dbReference type="SUPFAM" id="SSF48498">
    <property type="entry name" value="Tetracyclin repressor-like, C-terminal domain"/>
    <property type="match status" value="1"/>
</dbReference>
<dbReference type="PANTHER" id="PTHR30055:SF200">
    <property type="entry name" value="HTH-TYPE TRANSCRIPTIONAL REPRESSOR BDCR"/>
    <property type="match status" value="1"/>
</dbReference>
<dbReference type="GO" id="GO:0000976">
    <property type="term" value="F:transcription cis-regulatory region binding"/>
    <property type="evidence" value="ECO:0007669"/>
    <property type="project" value="TreeGrafter"/>
</dbReference>
<dbReference type="PROSITE" id="PS50977">
    <property type="entry name" value="HTH_TETR_2"/>
    <property type="match status" value="1"/>
</dbReference>
<dbReference type="EMBL" id="QZEY01000009">
    <property type="protein sequence ID" value="RJL30388.1"/>
    <property type="molecule type" value="Genomic_DNA"/>
</dbReference>
<dbReference type="PRINTS" id="PR00455">
    <property type="entry name" value="HTHTETR"/>
</dbReference>
<feature type="domain" description="HTH tetR-type" evidence="3">
    <location>
        <begin position="37"/>
        <end position="96"/>
    </location>
</feature>
<dbReference type="SUPFAM" id="SSF46689">
    <property type="entry name" value="Homeodomain-like"/>
    <property type="match status" value="1"/>
</dbReference>
<dbReference type="OrthoDB" id="4214267at2"/>
<evidence type="ECO:0000259" key="3">
    <source>
        <dbReference type="PROSITE" id="PS50977"/>
    </source>
</evidence>
<gene>
    <name evidence="4" type="ORF">D5H75_22710</name>
</gene>
<dbReference type="InterPro" id="IPR001647">
    <property type="entry name" value="HTH_TetR"/>
</dbReference>